<reference evidence="6 7" key="1">
    <citation type="submission" date="2012-09" db="EMBL/GenBank/DDBJ databases">
        <title>The Genome Sequence of Actinobaculum massiliae ACS-171-V-COL2.</title>
        <authorList>
            <consortium name="The Broad Institute Genome Sequencing Platform"/>
            <person name="Earl A."/>
            <person name="Ward D."/>
            <person name="Feldgarden M."/>
            <person name="Gevers D."/>
            <person name="Saerens B."/>
            <person name="Vaneechoutte M."/>
            <person name="Walker B."/>
            <person name="Young S.K."/>
            <person name="Zeng Q."/>
            <person name="Gargeya S."/>
            <person name="Fitzgerald M."/>
            <person name="Haas B."/>
            <person name="Abouelleil A."/>
            <person name="Alvarado L."/>
            <person name="Arachchi H.M."/>
            <person name="Berlin A."/>
            <person name="Chapman S.B."/>
            <person name="Goldberg J."/>
            <person name="Griggs A."/>
            <person name="Gujja S."/>
            <person name="Hansen M."/>
            <person name="Howarth C."/>
            <person name="Imamovic A."/>
            <person name="Larimer J."/>
            <person name="McCowen C."/>
            <person name="Montmayeur A."/>
            <person name="Murphy C."/>
            <person name="Neiman D."/>
            <person name="Pearson M."/>
            <person name="Priest M."/>
            <person name="Roberts A."/>
            <person name="Saif S."/>
            <person name="Shea T."/>
            <person name="Sisk P."/>
            <person name="Sykes S."/>
            <person name="Wortman J."/>
            <person name="Nusbaum C."/>
            <person name="Birren B."/>
        </authorList>
    </citation>
    <scope>NUCLEOTIDE SEQUENCE [LARGE SCALE GENOMIC DNA]</scope>
    <source>
        <strain evidence="7">ACS-171-V-Col2</strain>
    </source>
</reference>
<keyword evidence="7" id="KW-1185">Reference proteome</keyword>
<dbReference type="SUPFAM" id="SSF52540">
    <property type="entry name" value="P-loop containing nucleoside triphosphate hydrolases"/>
    <property type="match status" value="1"/>
</dbReference>
<comment type="caution">
    <text evidence="6">The sequence shown here is derived from an EMBL/GenBank/DDBJ whole genome shotgun (WGS) entry which is preliminary data.</text>
</comment>
<dbReference type="RefSeq" id="WP_007001326.1">
    <property type="nucleotide sequence ID" value="NZ_JH992955.1"/>
</dbReference>
<dbReference type="PROSITE" id="PS00211">
    <property type="entry name" value="ABC_TRANSPORTER_1"/>
    <property type="match status" value="1"/>
</dbReference>
<name>K9EVI5_9ACTO</name>
<dbReference type="PANTHER" id="PTHR42939:SF1">
    <property type="entry name" value="ABC TRANSPORTER ATP-BINDING PROTEIN ALBC-RELATED"/>
    <property type="match status" value="1"/>
</dbReference>
<protein>
    <recommendedName>
        <fullName evidence="5">ABC transporter domain-containing protein</fullName>
    </recommendedName>
</protein>
<dbReference type="Gene3D" id="3.40.50.300">
    <property type="entry name" value="P-loop containing nucleotide triphosphate hydrolases"/>
    <property type="match status" value="1"/>
</dbReference>
<dbReference type="PATRIC" id="fig|883066.3.peg.1177"/>
<feature type="domain" description="ABC transporter" evidence="5">
    <location>
        <begin position="2"/>
        <end position="229"/>
    </location>
</feature>
<dbReference type="InterPro" id="IPR051782">
    <property type="entry name" value="ABC_Transporter_VariousFunc"/>
</dbReference>
<dbReference type="AlphaFoldDB" id="K9EVI5"/>
<dbReference type="GO" id="GO:0005524">
    <property type="term" value="F:ATP binding"/>
    <property type="evidence" value="ECO:0007669"/>
    <property type="project" value="UniProtKB-KW"/>
</dbReference>
<accession>K9EVI5</accession>
<proteinExistence type="predicted"/>
<keyword evidence="3" id="KW-0067">ATP-binding</keyword>
<dbReference type="Pfam" id="PF00005">
    <property type="entry name" value="ABC_tran"/>
    <property type="match status" value="1"/>
</dbReference>
<evidence type="ECO:0000313" key="6">
    <source>
        <dbReference type="EMBL" id="EKU94982.1"/>
    </source>
</evidence>
<organism evidence="6 7">
    <name type="scientific">Actinobaculum massiliense ACS-171-V-Col2</name>
    <dbReference type="NCBI Taxonomy" id="883066"/>
    <lineage>
        <taxon>Bacteria</taxon>
        <taxon>Bacillati</taxon>
        <taxon>Actinomycetota</taxon>
        <taxon>Actinomycetes</taxon>
        <taxon>Actinomycetales</taxon>
        <taxon>Actinomycetaceae</taxon>
        <taxon>Actinobaculum</taxon>
    </lineage>
</organism>
<dbReference type="STRING" id="202789.GCA_001457435_00996"/>
<evidence type="ECO:0000259" key="5">
    <source>
        <dbReference type="PROSITE" id="PS50893"/>
    </source>
</evidence>
<evidence type="ECO:0000256" key="1">
    <source>
        <dbReference type="ARBA" id="ARBA00022448"/>
    </source>
</evidence>
<dbReference type="PROSITE" id="PS50893">
    <property type="entry name" value="ABC_TRANSPORTER_2"/>
    <property type="match status" value="1"/>
</dbReference>
<dbReference type="Proteomes" id="UP000009888">
    <property type="component" value="Unassembled WGS sequence"/>
</dbReference>
<dbReference type="InterPro" id="IPR003439">
    <property type="entry name" value="ABC_transporter-like_ATP-bd"/>
</dbReference>
<evidence type="ECO:0000256" key="3">
    <source>
        <dbReference type="ARBA" id="ARBA00022840"/>
    </source>
</evidence>
<sequence>MLSFTRVNKSFGSRHVLKDLSFDVHPGEIFGFVGSNGAGKTTAMRIALNLLSKDSGEVTWQGRPIDFASRQRIGYMPEERGLYPRMKARDQLVYFARLHGLSHDAAVASAEKWAQRLGIFERLDDPVQKLSLGNQQRVQLCAALVHEPELLILDEPFSGLDPVAVASMSSVLREMAERGAPVMFSSHQLDLVERLCDSVGILADGRIVARGSIAELRDSGDVPLAIAVQTTPESLRAALAPLGVSVSADPLEGTGDAPSEAGVTRALIDLSGGTSDQDVLRAAAQAGPIREFGPRRPHLTELFQDVVVHDADETTDGAPGTDASDGVVQDEASTAQAAASHEPPTTEPAAH</sequence>
<dbReference type="PANTHER" id="PTHR42939">
    <property type="entry name" value="ABC TRANSPORTER ATP-BINDING PROTEIN ALBC-RELATED"/>
    <property type="match status" value="1"/>
</dbReference>
<dbReference type="InterPro" id="IPR003593">
    <property type="entry name" value="AAA+_ATPase"/>
</dbReference>
<dbReference type="EMBL" id="AGWL01000006">
    <property type="protein sequence ID" value="EKU94982.1"/>
    <property type="molecule type" value="Genomic_DNA"/>
</dbReference>
<dbReference type="InterPro" id="IPR027417">
    <property type="entry name" value="P-loop_NTPase"/>
</dbReference>
<dbReference type="eggNOG" id="COG4152">
    <property type="taxonomic scope" value="Bacteria"/>
</dbReference>
<dbReference type="SMART" id="SM00382">
    <property type="entry name" value="AAA"/>
    <property type="match status" value="1"/>
</dbReference>
<evidence type="ECO:0000256" key="4">
    <source>
        <dbReference type="SAM" id="MobiDB-lite"/>
    </source>
</evidence>
<keyword evidence="2" id="KW-0547">Nucleotide-binding</keyword>
<keyword evidence="1" id="KW-0813">Transport</keyword>
<evidence type="ECO:0000256" key="2">
    <source>
        <dbReference type="ARBA" id="ARBA00022741"/>
    </source>
</evidence>
<dbReference type="GO" id="GO:0016887">
    <property type="term" value="F:ATP hydrolysis activity"/>
    <property type="evidence" value="ECO:0007669"/>
    <property type="project" value="InterPro"/>
</dbReference>
<dbReference type="InterPro" id="IPR017871">
    <property type="entry name" value="ABC_transporter-like_CS"/>
</dbReference>
<evidence type="ECO:0000313" key="7">
    <source>
        <dbReference type="Proteomes" id="UP000009888"/>
    </source>
</evidence>
<feature type="region of interest" description="Disordered" evidence="4">
    <location>
        <begin position="312"/>
        <end position="351"/>
    </location>
</feature>
<gene>
    <name evidence="6" type="ORF">HMPREF9233_01120</name>
</gene>
<dbReference type="HOGENOM" id="CLU_000604_1_2_11"/>